<keyword evidence="2" id="KW-1185">Reference proteome</keyword>
<evidence type="ECO:0000313" key="1">
    <source>
        <dbReference type="EMBL" id="KAA3485334.1"/>
    </source>
</evidence>
<comment type="caution">
    <text evidence="1">The sequence shown here is derived from an EMBL/GenBank/DDBJ whole genome shotgun (WGS) entry which is preliminary data.</text>
</comment>
<dbReference type="Proteomes" id="UP000325315">
    <property type="component" value="Unassembled WGS sequence"/>
</dbReference>
<sequence length="65" mass="7462">MSRSGMLQVPQLPQPSVNPFQFHSASAIPFRGIEAVDTVMSPLKVFENFLPWHISLWAKQKWNHT</sequence>
<organism evidence="1 2">
    <name type="scientific">Gossypium australe</name>
    <dbReference type="NCBI Taxonomy" id="47621"/>
    <lineage>
        <taxon>Eukaryota</taxon>
        <taxon>Viridiplantae</taxon>
        <taxon>Streptophyta</taxon>
        <taxon>Embryophyta</taxon>
        <taxon>Tracheophyta</taxon>
        <taxon>Spermatophyta</taxon>
        <taxon>Magnoliopsida</taxon>
        <taxon>eudicotyledons</taxon>
        <taxon>Gunneridae</taxon>
        <taxon>Pentapetalae</taxon>
        <taxon>rosids</taxon>
        <taxon>malvids</taxon>
        <taxon>Malvales</taxon>
        <taxon>Malvaceae</taxon>
        <taxon>Malvoideae</taxon>
        <taxon>Gossypium</taxon>
    </lineage>
</organism>
<gene>
    <name evidence="1" type="ORF">EPI10_007329</name>
</gene>
<dbReference type="EMBL" id="SMMG02000002">
    <property type="protein sequence ID" value="KAA3485334.1"/>
    <property type="molecule type" value="Genomic_DNA"/>
</dbReference>
<reference evidence="2" key="1">
    <citation type="journal article" date="2019" name="Plant Biotechnol. J.">
        <title>Genome sequencing of the Australian wild diploid species Gossypium australe highlights disease resistance and delayed gland morphogenesis.</title>
        <authorList>
            <person name="Cai Y."/>
            <person name="Cai X."/>
            <person name="Wang Q."/>
            <person name="Wang P."/>
            <person name="Zhang Y."/>
            <person name="Cai C."/>
            <person name="Xu Y."/>
            <person name="Wang K."/>
            <person name="Zhou Z."/>
            <person name="Wang C."/>
            <person name="Geng S."/>
            <person name="Li B."/>
            <person name="Dong Q."/>
            <person name="Hou Y."/>
            <person name="Wang H."/>
            <person name="Ai P."/>
            <person name="Liu Z."/>
            <person name="Yi F."/>
            <person name="Sun M."/>
            <person name="An G."/>
            <person name="Cheng J."/>
            <person name="Zhang Y."/>
            <person name="Shi Q."/>
            <person name="Xie Y."/>
            <person name="Shi X."/>
            <person name="Chang Y."/>
            <person name="Huang F."/>
            <person name="Chen Y."/>
            <person name="Hong S."/>
            <person name="Mi L."/>
            <person name="Sun Q."/>
            <person name="Zhang L."/>
            <person name="Zhou B."/>
            <person name="Peng R."/>
            <person name="Zhang X."/>
            <person name="Liu F."/>
        </authorList>
    </citation>
    <scope>NUCLEOTIDE SEQUENCE [LARGE SCALE GENOMIC DNA]</scope>
    <source>
        <strain evidence="2">cv. PA1801</strain>
    </source>
</reference>
<evidence type="ECO:0000313" key="2">
    <source>
        <dbReference type="Proteomes" id="UP000325315"/>
    </source>
</evidence>
<dbReference type="AlphaFoldDB" id="A0A5B6WWB0"/>
<name>A0A5B6WWB0_9ROSI</name>
<accession>A0A5B6WWB0</accession>
<proteinExistence type="predicted"/>
<protein>
    <submittedName>
        <fullName evidence="1">Uncharacterized protein</fullName>
    </submittedName>
</protein>